<protein>
    <recommendedName>
        <fullName evidence="3">DUF768 domain-containing protein</fullName>
    </recommendedName>
</protein>
<gene>
    <name evidence="1" type="ORF">RFM52_24690</name>
</gene>
<dbReference type="InterPro" id="IPR046889">
    <property type="entry name" value="Sp-CxC"/>
</dbReference>
<organism evidence="1 2">
    <name type="scientific">Mesorhizobium humile</name>
    <dbReference type="NCBI Taxonomy" id="3072313"/>
    <lineage>
        <taxon>Bacteria</taxon>
        <taxon>Pseudomonadati</taxon>
        <taxon>Pseudomonadota</taxon>
        <taxon>Alphaproteobacteria</taxon>
        <taxon>Hyphomicrobiales</taxon>
        <taxon>Phyllobacteriaceae</taxon>
        <taxon>Mesorhizobium</taxon>
    </lineage>
</organism>
<evidence type="ECO:0008006" key="3">
    <source>
        <dbReference type="Google" id="ProtNLM"/>
    </source>
</evidence>
<name>A0ABU4YNZ3_9HYPH</name>
<keyword evidence="2" id="KW-1185">Reference proteome</keyword>
<comment type="caution">
    <text evidence="1">The sequence shown here is derived from an EMBL/GenBank/DDBJ whole genome shotgun (WGS) entry which is preliminary data.</text>
</comment>
<dbReference type="Pfam" id="PF20304">
    <property type="entry name" value="Sp-CxC"/>
    <property type="match status" value="1"/>
</dbReference>
<dbReference type="Proteomes" id="UP001280156">
    <property type="component" value="Unassembled WGS sequence"/>
</dbReference>
<dbReference type="RefSeq" id="WP_320298630.1">
    <property type="nucleotide sequence ID" value="NZ_JAVIIU010000018.1"/>
</dbReference>
<evidence type="ECO:0000313" key="2">
    <source>
        <dbReference type="Proteomes" id="UP001280156"/>
    </source>
</evidence>
<dbReference type="EMBL" id="JAVIIV010000019">
    <property type="protein sequence ID" value="MDX8488376.1"/>
    <property type="molecule type" value="Genomic_DNA"/>
</dbReference>
<reference evidence="1 2" key="1">
    <citation type="submission" date="2023-08" db="EMBL/GenBank/DDBJ databases">
        <title>Implementing the SeqCode for naming new Mesorhizobium species isolated from Vachellia karroo root nodules.</title>
        <authorList>
            <person name="Van Lill M."/>
        </authorList>
    </citation>
    <scope>NUCLEOTIDE SEQUENCE [LARGE SCALE GENOMIC DNA]</scope>
    <source>
        <strain evidence="1 2">VK2B</strain>
    </source>
</reference>
<accession>A0ABU4YNZ3</accession>
<proteinExistence type="predicted"/>
<sequence length="65" mass="7042">MPLDPALEAALHTSVNAAGQPKTVAQRLVAWLKSLSDGEGSEDQNARFYENVLEAVKVKDTTDED</sequence>
<evidence type="ECO:0000313" key="1">
    <source>
        <dbReference type="EMBL" id="MDX8488376.1"/>
    </source>
</evidence>